<evidence type="ECO:0000313" key="12">
    <source>
        <dbReference type="EMBL" id="AZQ62170.1"/>
    </source>
</evidence>
<evidence type="ECO:0000256" key="6">
    <source>
        <dbReference type="ARBA" id="ARBA00023136"/>
    </source>
</evidence>
<feature type="domain" description="TonB-dependent receptor-like beta-barrel" evidence="10">
    <location>
        <begin position="185"/>
        <end position="630"/>
    </location>
</feature>
<feature type="domain" description="TonB-dependent receptor plug" evidence="11">
    <location>
        <begin position="58"/>
        <end position="162"/>
    </location>
</feature>
<dbReference type="SUPFAM" id="SSF56935">
    <property type="entry name" value="Porins"/>
    <property type="match status" value="1"/>
</dbReference>
<dbReference type="GO" id="GO:0015344">
    <property type="term" value="F:siderophore uptake transmembrane transporter activity"/>
    <property type="evidence" value="ECO:0007669"/>
    <property type="project" value="TreeGrafter"/>
</dbReference>
<dbReference type="GO" id="GO:0044718">
    <property type="term" value="P:siderophore transmembrane transport"/>
    <property type="evidence" value="ECO:0007669"/>
    <property type="project" value="TreeGrafter"/>
</dbReference>
<dbReference type="InterPro" id="IPR037066">
    <property type="entry name" value="Plug_dom_sf"/>
</dbReference>
<dbReference type="Gene3D" id="2.40.170.20">
    <property type="entry name" value="TonB-dependent receptor, beta-barrel domain"/>
    <property type="match status" value="1"/>
</dbReference>
<dbReference type="PANTHER" id="PTHR30069:SF50">
    <property type="entry name" value="TONB-DEPENDENT RECEPTOR HI_1217-RELATED"/>
    <property type="match status" value="1"/>
</dbReference>
<evidence type="ECO:0000256" key="3">
    <source>
        <dbReference type="ARBA" id="ARBA00022452"/>
    </source>
</evidence>
<reference evidence="12 13" key="1">
    <citation type="submission" date="2018-12" db="EMBL/GenBank/DDBJ databases">
        <title>Flammeovirga pectinis sp. nov., isolated from the gut of the Korean scallop, Patinopecten yessoensis.</title>
        <authorList>
            <person name="Bae J.-W."/>
            <person name="Jeong Y.-S."/>
            <person name="Kang W."/>
        </authorList>
    </citation>
    <scope>NUCLEOTIDE SEQUENCE [LARGE SCALE GENOMIC DNA]</scope>
    <source>
        <strain evidence="12 13">L12M1</strain>
    </source>
</reference>
<dbReference type="RefSeq" id="WP_126613406.1">
    <property type="nucleotide sequence ID" value="NZ_CP034562.1"/>
</dbReference>
<proteinExistence type="inferred from homology"/>
<keyword evidence="12" id="KW-0675">Receptor</keyword>
<evidence type="ECO:0000256" key="7">
    <source>
        <dbReference type="ARBA" id="ARBA00023237"/>
    </source>
</evidence>
<dbReference type="Pfam" id="PF07715">
    <property type="entry name" value="Plug"/>
    <property type="match status" value="1"/>
</dbReference>
<name>A0A3S9P1W3_9BACT</name>
<keyword evidence="3 8" id="KW-1134">Transmembrane beta strand</keyword>
<dbReference type="PANTHER" id="PTHR30069">
    <property type="entry name" value="TONB-DEPENDENT OUTER MEMBRANE RECEPTOR"/>
    <property type="match status" value="1"/>
</dbReference>
<keyword evidence="2 8" id="KW-0813">Transport</keyword>
<dbReference type="GO" id="GO:0009279">
    <property type="term" value="C:cell outer membrane"/>
    <property type="evidence" value="ECO:0007669"/>
    <property type="project" value="UniProtKB-SubCell"/>
</dbReference>
<evidence type="ECO:0000259" key="10">
    <source>
        <dbReference type="Pfam" id="PF00593"/>
    </source>
</evidence>
<accession>A0A3S9P1W3</accession>
<dbReference type="Gene3D" id="2.170.130.10">
    <property type="entry name" value="TonB-dependent receptor, plug domain"/>
    <property type="match status" value="1"/>
</dbReference>
<gene>
    <name evidence="12" type="ORF">EI427_07955</name>
</gene>
<keyword evidence="7 8" id="KW-0998">Cell outer membrane</keyword>
<sequence>MKNNLLQKRQFITVVLLLLTHSIFGQTKVEIDTAKITEYYLEEISVNSGRVPQLYSEQARIVTYIDSEKLHEMPVQSLDQVLGYVAGVDMRSRGPLGVQGDLNIRGGSFDQSLVMLNGVNMNNPQTGHLNLFLPVDMEAAYGVEVLEGPASRVFGANAFTGAVNIQTKPLDQNNIYAHAMYGDYNLQKYTGRVNLASDKTRHLITTSYKKSDGYTDNTDFEDVTAYYHGSYDVEGGTFDLTAGYSDKGFGANSFYTPAYPNQYERNQLYHGSLRFTNNGKIKITPMIYWNRTYDRFELFRENPASWYQNHNYHRMDAAGANVNAVIPSKFGKTAIGLDARYEGIISNVLGTPLDNPIAIDGVENTAYTNGKERYNYSLFLEHNVILGKFTASVGLMFNYNTELEENGKGFDIFPGADVSYALSKSWRLFTTVNTAMRIPTYTDLYYDGPTNVGNDSLKEERAVTLELGTKYDKNGISGSASVFRRWGSNIIDWVKEHPDSLWQAQNLTELTTTGVTLNAGFDLTQMLHKEVFLKNIRFSYLYLTADKGSSEYISNYVLDYLNHKATLGIAHGLFLKNLKADWQIVYQDRNGSFTAYDPNGNGQEVDYDPFTTVDLRISYTWKNLYFYGEGSNIFDVKYYDIGNIQQPGRWLRAGIKMNLDF</sequence>
<evidence type="ECO:0000256" key="1">
    <source>
        <dbReference type="ARBA" id="ARBA00004571"/>
    </source>
</evidence>
<evidence type="ECO:0000256" key="2">
    <source>
        <dbReference type="ARBA" id="ARBA00022448"/>
    </source>
</evidence>
<dbReference type="PROSITE" id="PS52016">
    <property type="entry name" value="TONB_DEPENDENT_REC_3"/>
    <property type="match status" value="1"/>
</dbReference>
<protein>
    <submittedName>
        <fullName evidence="12">TonB-dependent receptor</fullName>
    </submittedName>
</protein>
<dbReference type="InterPro" id="IPR000531">
    <property type="entry name" value="Beta-barrel_TonB"/>
</dbReference>
<keyword evidence="4 8" id="KW-0812">Transmembrane</keyword>
<evidence type="ECO:0000313" key="13">
    <source>
        <dbReference type="Proteomes" id="UP000267268"/>
    </source>
</evidence>
<keyword evidence="6 8" id="KW-0472">Membrane</keyword>
<dbReference type="InterPro" id="IPR039426">
    <property type="entry name" value="TonB-dep_rcpt-like"/>
</dbReference>
<keyword evidence="13" id="KW-1185">Reference proteome</keyword>
<dbReference type="Proteomes" id="UP000267268">
    <property type="component" value="Chromosome 1"/>
</dbReference>
<comment type="similarity">
    <text evidence="8 9">Belongs to the TonB-dependent receptor family.</text>
</comment>
<evidence type="ECO:0000256" key="4">
    <source>
        <dbReference type="ARBA" id="ARBA00022692"/>
    </source>
</evidence>
<keyword evidence="5 9" id="KW-0798">TonB box</keyword>
<dbReference type="OrthoDB" id="9758472at2"/>
<dbReference type="AlphaFoldDB" id="A0A3S9P1W3"/>
<dbReference type="InterPro" id="IPR012910">
    <property type="entry name" value="Plug_dom"/>
</dbReference>
<evidence type="ECO:0000259" key="11">
    <source>
        <dbReference type="Pfam" id="PF07715"/>
    </source>
</evidence>
<dbReference type="Pfam" id="PF00593">
    <property type="entry name" value="TonB_dep_Rec_b-barrel"/>
    <property type="match status" value="1"/>
</dbReference>
<dbReference type="EMBL" id="CP034562">
    <property type="protein sequence ID" value="AZQ62170.1"/>
    <property type="molecule type" value="Genomic_DNA"/>
</dbReference>
<evidence type="ECO:0000256" key="8">
    <source>
        <dbReference type="PROSITE-ProRule" id="PRU01360"/>
    </source>
</evidence>
<dbReference type="KEGG" id="fll:EI427_07955"/>
<evidence type="ECO:0000256" key="9">
    <source>
        <dbReference type="RuleBase" id="RU003357"/>
    </source>
</evidence>
<dbReference type="InterPro" id="IPR036942">
    <property type="entry name" value="Beta-barrel_TonB_sf"/>
</dbReference>
<organism evidence="12 13">
    <name type="scientific">Flammeovirga pectinis</name>
    <dbReference type="NCBI Taxonomy" id="2494373"/>
    <lineage>
        <taxon>Bacteria</taxon>
        <taxon>Pseudomonadati</taxon>
        <taxon>Bacteroidota</taxon>
        <taxon>Cytophagia</taxon>
        <taxon>Cytophagales</taxon>
        <taxon>Flammeovirgaceae</taxon>
        <taxon>Flammeovirga</taxon>
    </lineage>
</organism>
<comment type="subcellular location">
    <subcellularLocation>
        <location evidence="1 8">Cell outer membrane</location>
        <topology evidence="1 8">Multi-pass membrane protein</topology>
    </subcellularLocation>
</comment>
<evidence type="ECO:0000256" key="5">
    <source>
        <dbReference type="ARBA" id="ARBA00023077"/>
    </source>
</evidence>